<evidence type="ECO:0000256" key="6">
    <source>
        <dbReference type="ARBA" id="ARBA00023136"/>
    </source>
</evidence>
<feature type="transmembrane region" description="Helical" evidence="7">
    <location>
        <begin position="62"/>
        <end position="80"/>
    </location>
</feature>
<keyword evidence="6 7" id="KW-0472">Membrane</keyword>
<evidence type="ECO:0000259" key="8">
    <source>
        <dbReference type="Pfam" id="PF03458"/>
    </source>
</evidence>
<feature type="transmembrane region" description="Helical" evidence="7">
    <location>
        <begin position="29"/>
        <end position="50"/>
    </location>
</feature>
<proteinExistence type="inferred from homology"/>
<keyword evidence="3" id="KW-1003">Cell membrane</keyword>
<comment type="caution">
    <text evidence="9">The sequence shown here is derived from an EMBL/GenBank/DDBJ whole genome shotgun (WGS) entry which is preliminary data.</text>
</comment>
<reference evidence="9 10" key="1">
    <citation type="submission" date="2016-11" db="EMBL/GenBank/DDBJ databases">
        <title>Draft Genome Sequences of Nine Cyanobacterial Strains from Diverse Habitats.</title>
        <authorList>
            <person name="Zhu T."/>
            <person name="Hou S."/>
            <person name="Lu X."/>
            <person name="Hess W.R."/>
        </authorList>
    </citation>
    <scope>NUCLEOTIDE SEQUENCE [LARGE SCALE GENOMIC DNA]</scope>
    <source>
        <strain evidence="9 10">5.2 s.c.1</strain>
    </source>
</reference>
<organism evidence="9 10">
    <name type="scientific">Chroogloeocystis siderophila 5.2 s.c.1</name>
    <dbReference type="NCBI Taxonomy" id="247279"/>
    <lineage>
        <taxon>Bacteria</taxon>
        <taxon>Bacillati</taxon>
        <taxon>Cyanobacteriota</taxon>
        <taxon>Cyanophyceae</taxon>
        <taxon>Oscillatoriophycideae</taxon>
        <taxon>Chroococcales</taxon>
        <taxon>Chroococcaceae</taxon>
        <taxon>Chroogloeocystis</taxon>
    </lineage>
</organism>
<name>A0A1U7HZM0_9CHRO</name>
<sequence length="204" mass="21438">MILYLLDLLGVAVFAVSGALAAGRKSLDLLGVAAIAIVTAIGGGTLRDVLLDNPVFWIQNPIYLVVILSSAALTLIYTRFRQPPAKALLIADALGLSFFAISGAQGVEQADLSRIIVVLMGTITGVAGGVIRDVLLAEIPLILRRGNLYATAAIAGIIMYLILQQFGIVRTVAALLGMGTITALRLASIVWGLSLPVFSLQDRQ</sequence>
<evidence type="ECO:0000313" key="9">
    <source>
        <dbReference type="EMBL" id="OKH29112.1"/>
    </source>
</evidence>
<feature type="domain" description="Glycine transporter" evidence="8">
    <location>
        <begin position="5"/>
        <end position="77"/>
    </location>
</feature>
<dbReference type="InterPro" id="IPR005115">
    <property type="entry name" value="Gly_transporter"/>
</dbReference>
<gene>
    <name evidence="9" type="ORF">NIES1031_00460</name>
</gene>
<dbReference type="RefSeq" id="WP_073547606.1">
    <property type="nucleotide sequence ID" value="NZ_CAWMVK010000001.1"/>
</dbReference>
<feature type="transmembrane region" description="Helical" evidence="7">
    <location>
        <begin position="87"/>
        <end position="106"/>
    </location>
</feature>
<keyword evidence="10" id="KW-1185">Reference proteome</keyword>
<keyword evidence="5 7" id="KW-1133">Transmembrane helix</keyword>
<keyword evidence="4 7" id="KW-0812">Transmembrane</keyword>
<evidence type="ECO:0000256" key="3">
    <source>
        <dbReference type="ARBA" id="ARBA00022475"/>
    </source>
</evidence>
<protein>
    <recommendedName>
        <fullName evidence="8">Glycine transporter domain-containing protein</fullName>
    </recommendedName>
</protein>
<evidence type="ECO:0000256" key="2">
    <source>
        <dbReference type="ARBA" id="ARBA00008193"/>
    </source>
</evidence>
<feature type="transmembrane region" description="Helical" evidence="7">
    <location>
        <begin position="147"/>
        <end position="166"/>
    </location>
</feature>
<feature type="transmembrane region" description="Helical" evidence="7">
    <location>
        <begin position="172"/>
        <end position="198"/>
    </location>
</feature>
<feature type="transmembrane region" description="Helical" evidence="7">
    <location>
        <begin position="6"/>
        <end position="22"/>
    </location>
</feature>
<evidence type="ECO:0000256" key="5">
    <source>
        <dbReference type="ARBA" id="ARBA00022989"/>
    </source>
</evidence>
<dbReference type="Pfam" id="PF03458">
    <property type="entry name" value="Gly_transporter"/>
    <property type="match status" value="2"/>
</dbReference>
<dbReference type="AlphaFoldDB" id="A0A1U7HZM0"/>
<accession>A0A1U7HZM0</accession>
<evidence type="ECO:0000256" key="4">
    <source>
        <dbReference type="ARBA" id="ARBA00022692"/>
    </source>
</evidence>
<dbReference type="EMBL" id="MRCC01000001">
    <property type="protein sequence ID" value="OKH29112.1"/>
    <property type="molecule type" value="Genomic_DNA"/>
</dbReference>
<dbReference type="GO" id="GO:0005886">
    <property type="term" value="C:plasma membrane"/>
    <property type="evidence" value="ECO:0007669"/>
    <property type="project" value="UniProtKB-SubCell"/>
</dbReference>
<dbReference type="Proteomes" id="UP000185984">
    <property type="component" value="Unassembled WGS sequence"/>
</dbReference>
<feature type="transmembrane region" description="Helical" evidence="7">
    <location>
        <begin position="112"/>
        <end position="135"/>
    </location>
</feature>
<dbReference type="PANTHER" id="PTHR30506">
    <property type="entry name" value="INNER MEMBRANE PROTEIN"/>
    <property type="match status" value="1"/>
</dbReference>
<comment type="similarity">
    <text evidence="2">Belongs to the UPF0126 family.</text>
</comment>
<dbReference type="PANTHER" id="PTHR30506:SF3">
    <property type="entry name" value="UPF0126 INNER MEMBRANE PROTEIN YADS-RELATED"/>
    <property type="match status" value="1"/>
</dbReference>
<evidence type="ECO:0000256" key="1">
    <source>
        <dbReference type="ARBA" id="ARBA00004651"/>
    </source>
</evidence>
<dbReference type="OrthoDB" id="9791874at2"/>
<evidence type="ECO:0000313" key="10">
    <source>
        <dbReference type="Proteomes" id="UP000185984"/>
    </source>
</evidence>
<feature type="domain" description="Glycine transporter" evidence="8">
    <location>
        <begin position="90"/>
        <end position="164"/>
    </location>
</feature>
<comment type="subcellular location">
    <subcellularLocation>
        <location evidence="1">Cell membrane</location>
        <topology evidence="1">Multi-pass membrane protein</topology>
    </subcellularLocation>
</comment>
<evidence type="ECO:0000256" key="7">
    <source>
        <dbReference type="SAM" id="Phobius"/>
    </source>
</evidence>